<keyword evidence="1" id="KW-0472">Membrane</keyword>
<evidence type="ECO:0000313" key="4">
    <source>
        <dbReference type="EMBL" id="MBC5687629.1"/>
    </source>
</evidence>
<feature type="domain" description="Streptococcal pilin isopeptide linkage" evidence="3">
    <location>
        <begin position="39"/>
        <end position="155"/>
    </location>
</feature>
<evidence type="ECO:0000313" key="5">
    <source>
        <dbReference type="Proteomes" id="UP000652477"/>
    </source>
</evidence>
<name>A0A923RNP0_9FIRM</name>
<keyword evidence="1" id="KW-1133">Transmembrane helix</keyword>
<evidence type="ECO:0000259" key="3">
    <source>
        <dbReference type="Pfam" id="PF12892"/>
    </source>
</evidence>
<dbReference type="InterPro" id="IPR038174">
    <property type="entry name" value="Strep_pil_link_sf"/>
</dbReference>
<dbReference type="AlphaFoldDB" id="A0A923RNP0"/>
<reference evidence="4" key="1">
    <citation type="submission" date="2020-08" db="EMBL/GenBank/DDBJ databases">
        <title>Genome public.</title>
        <authorList>
            <person name="Liu C."/>
            <person name="Sun Q."/>
        </authorList>
    </citation>
    <scope>NUCLEOTIDE SEQUENCE</scope>
    <source>
        <strain evidence="4">NSJ-55</strain>
    </source>
</reference>
<proteinExistence type="predicted"/>
<dbReference type="InterPro" id="IPR022464">
    <property type="entry name" value="Strep_pil_isopept_link"/>
</dbReference>
<accession>A0A923RNP0</accession>
<feature type="transmembrane region" description="Helical" evidence="1">
    <location>
        <begin position="177"/>
        <end position="195"/>
    </location>
</feature>
<keyword evidence="1" id="KW-0812">Transmembrane</keyword>
<feature type="chain" id="PRO_5039043029" description="Streptococcal pilin isopeptide linkage domain-containing protein" evidence="2">
    <location>
        <begin position="25"/>
        <end position="204"/>
    </location>
</feature>
<evidence type="ECO:0000256" key="2">
    <source>
        <dbReference type="SAM" id="SignalP"/>
    </source>
</evidence>
<gene>
    <name evidence="4" type="ORF">H8S37_01590</name>
</gene>
<protein>
    <recommendedName>
        <fullName evidence="3">Streptococcal pilin isopeptide linkage domain-containing protein</fullName>
    </recommendedName>
</protein>
<dbReference type="Pfam" id="PF12892">
    <property type="entry name" value="FctA"/>
    <property type="match status" value="1"/>
</dbReference>
<feature type="signal peptide" evidence="2">
    <location>
        <begin position="1"/>
        <end position="24"/>
    </location>
</feature>
<dbReference type="EMBL" id="JACOPF010000001">
    <property type="protein sequence ID" value="MBC5687629.1"/>
    <property type="molecule type" value="Genomic_DNA"/>
</dbReference>
<sequence length="204" mass="22635">MRCTKKAGRFLLLLLMISACVIPASEVKAQADKAVAQIPVEKRINGDMPDTEPAFSIQIIPEKEEYPLPEEGTEILLKNGEKEQITISYTRTGVYTYILCEKQGNLTGYTYDKRQYRLKVEVLNAENGLKAVVSIREIGDVTGEKKDAAVFNNEYRISEAEKVTDENVQTGDKTKQGLSICIAVALFTAVIAAGLKRWNSRSGK</sequence>
<dbReference type="NCBIfam" id="TIGR03786">
    <property type="entry name" value="strep_pil_rpt"/>
    <property type="match status" value="1"/>
</dbReference>
<evidence type="ECO:0000256" key="1">
    <source>
        <dbReference type="SAM" id="Phobius"/>
    </source>
</evidence>
<comment type="caution">
    <text evidence="4">The sequence shown here is derived from an EMBL/GenBank/DDBJ whole genome shotgun (WGS) entry which is preliminary data.</text>
</comment>
<dbReference type="Gene3D" id="2.60.40.3050">
    <property type="match status" value="1"/>
</dbReference>
<dbReference type="RefSeq" id="WP_186874306.1">
    <property type="nucleotide sequence ID" value="NZ_JACOPF010000001.1"/>
</dbReference>
<keyword evidence="2" id="KW-0732">Signal</keyword>
<keyword evidence="5" id="KW-1185">Reference proteome</keyword>
<dbReference type="PROSITE" id="PS51257">
    <property type="entry name" value="PROKAR_LIPOPROTEIN"/>
    <property type="match status" value="1"/>
</dbReference>
<organism evidence="4 5">
    <name type="scientific">Mediterraneibacter hominis</name>
    <dbReference type="NCBI Taxonomy" id="2763054"/>
    <lineage>
        <taxon>Bacteria</taxon>
        <taxon>Bacillati</taxon>
        <taxon>Bacillota</taxon>
        <taxon>Clostridia</taxon>
        <taxon>Lachnospirales</taxon>
        <taxon>Lachnospiraceae</taxon>
        <taxon>Mediterraneibacter</taxon>
    </lineage>
</organism>
<dbReference type="Proteomes" id="UP000652477">
    <property type="component" value="Unassembled WGS sequence"/>
</dbReference>